<evidence type="ECO:0000256" key="2">
    <source>
        <dbReference type="ARBA" id="ARBA00022734"/>
    </source>
</evidence>
<dbReference type="Proteomes" id="UP000694930">
    <property type="component" value="Chromosome 1"/>
</dbReference>
<dbReference type="RefSeq" id="XP_015084465.1">
    <property type="nucleotide sequence ID" value="XM_015228979.2"/>
</dbReference>
<evidence type="ECO:0000259" key="3">
    <source>
        <dbReference type="PROSITE" id="PS51752"/>
    </source>
</evidence>
<dbReference type="InterPro" id="IPR036404">
    <property type="entry name" value="Jacalin-like_lectin_dom_sf"/>
</dbReference>
<keyword evidence="2" id="KW-0430">Lectin</keyword>
<reference evidence="5" key="2">
    <citation type="submission" date="2025-08" db="UniProtKB">
        <authorList>
            <consortium name="RefSeq"/>
        </authorList>
    </citation>
    <scope>IDENTIFICATION</scope>
</reference>
<reference evidence="4" key="1">
    <citation type="journal article" date="2014" name="Nat. Genet.">
        <title>The genome of the stress-tolerant wild tomato species Solanum pennellii.</title>
        <authorList>
            <person name="Bolger A."/>
            <person name="Scossa F."/>
            <person name="Bolger M.E."/>
            <person name="Lanz C."/>
            <person name="Maumus F."/>
            <person name="Tohge T."/>
            <person name="Quesneville H."/>
            <person name="Alseekh S."/>
            <person name="Sorensen I."/>
            <person name="Lichtenstein G."/>
            <person name="Fich E.A."/>
            <person name="Conte M."/>
            <person name="Keller H."/>
            <person name="Schneeberger K."/>
            <person name="Schwacke R."/>
            <person name="Ofner I."/>
            <person name="Vrebalov J."/>
            <person name="Xu Y."/>
            <person name="Osorio S."/>
            <person name="Aflitos S.A."/>
            <person name="Schijlen E."/>
            <person name="Jimenez-Gomez J.M."/>
            <person name="Ryngajllo M."/>
            <person name="Kimura S."/>
            <person name="Kumar R."/>
            <person name="Koenig D."/>
            <person name="Headland L.R."/>
            <person name="Maloof J.N."/>
            <person name="Sinha N."/>
            <person name="van Ham R.C."/>
            <person name="Lankhorst R.K."/>
            <person name="Mao L."/>
            <person name="Vogel A."/>
            <person name="Arsova B."/>
            <person name="Panstruga R."/>
            <person name="Fei Z."/>
            <person name="Rose J.K."/>
            <person name="Zamir D."/>
            <person name="Carrari F."/>
            <person name="Giovannoni J.J."/>
            <person name="Weigel D."/>
            <person name="Usadel B."/>
            <person name="Fernie A.R."/>
        </authorList>
    </citation>
    <scope>NUCLEOTIDE SEQUENCE [LARGE SCALE GENOMIC DNA]</scope>
    <source>
        <strain evidence="4">cv. LA0716</strain>
    </source>
</reference>
<sequence length="180" mass="20336">MENMSFKVETVTSSKLKGTTWEDVDIGDIAMIFISYGRVVSHLQFLYVKDGKFTLSKRHGDTIENLEIIKLDYPSEYLIGINGRHGVLQGILGLDRILKSITFVTNKNSYGPFPKNKPTYMANEDTEFNINALDHGWLNGFHGTIGINQLESFGVYIKPMPIITIPKKDIDYDKIDVTEG</sequence>
<name>A0ABM1HEM3_SOLPN</name>
<evidence type="ECO:0000313" key="4">
    <source>
        <dbReference type="Proteomes" id="UP000694930"/>
    </source>
</evidence>
<dbReference type="Gene3D" id="2.100.10.30">
    <property type="entry name" value="Jacalin-like lectin domain"/>
    <property type="match status" value="1"/>
</dbReference>
<keyword evidence="4" id="KW-1185">Reference proteome</keyword>
<dbReference type="SUPFAM" id="SSF51101">
    <property type="entry name" value="Mannose-binding lectins"/>
    <property type="match status" value="1"/>
</dbReference>
<accession>A0ABM1HEM3</accession>
<dbReference type="GeneID" id="107027922"/>
<comment type="similarity">
    <text evidence="1">Belongs to the jacalin lectin family.</text>
</comment>
<gene>
    <name evidence="5" type="primary">LOC107027922</name>
</gene>
<dbReference type="PROSITE" id="PS51752">
    <property type="entry name" value="JACALIN_LECTIN"/>
    <property type="match status" value="1"/>
</dbReference>
<evidence type="ECO:0000313" key="5">
    <source>
        <dbReference type="RefSeq" id="XP_015084465.1"/>
    </source>
</evidence>
<feature type="domain" description="Jacalin-type lectin" evidence="3">
    <location>
        <begin position="5"/>
        <end position="159"/>
    </location>
</feature>
<evidence type="ECO:0000256" key="1">
    <source>
        <dbReference type="ARBA" id="ARBA00006568"/>
    </source>
</evidence>
<protein>
    <submittedName>
        <fullName evidence="5">Inactive protein RESTRICTED TEV MOVEMENT 1-like</fullName>
    </submittedName>
</protein>
<proteinExistence type="inferred from homology"/>
<dbReference type="InterPro" id="IPR001229">
    <property type="entry name" value="Jacalin-like_lectin_dom"/>
</dbReference>
<organism evidence="4 5">
    <name type="scientific">Solanum pennellii</name>
    <name type="common">Tomato</name>
    <name type="synonym">Lycopersicon pennellii</name>
    <dbReference type="NCBI Taxonomy" id="28526"/>
    <lineage>
        <taxon>Eukaryota</taxon>
        <taxon>Viridiplantae</taxon>
        <taxon>Streptophyta</taxon>
        <taxon>Embryophyta</taxon>
        <taxon>Tracheophyta</taxon>
        <taxon>Spermatophyta</taxon>
        <taxon>Magnoliopsida</taxon>
        <taxon>eudicotyledons</taxon>
        <taxon>Gunneridae</taxon>
        <taxon>Pentapetalae</taxon>
        <taxon>asterids</taxon>
        <taxon>lamiids</taxon>
        <taxon>Solanales</taxon>
        <taxon>Solanaceae</taxon>
        <taxon>Solanoideae</taxon>
        <taxon>Solaneae</taxon>
        <taxon>Solanum</taxon>
        <taxon>Solanum subgen. Lycopersicon</taxon>
    </lineage>
</organism>
<dbReference type="Pfam" id="PF01419">
    <property type="entry name" value="Jacalin"/>
    <property type="match status" value="1"/>
</dbReference>
<dbReference type="PANTHER" id="PTHR47293">
    <property type="entry name" value="JACALIN-RELATED LECTIN 3"/>
    <property type="match status" value="1"/>
</dbReference>
<dbReference type="PANTHER" id="PTHR47293:SF38">
    <property type="entry name" value="INACTIVE PROTEIN RESTRICTED TEV MOVEMENT 1-LIKE"/>
    <property type="match status" value="1"/>
</dbReference>
<dbReference type="SMART" id="SM00915">
    <property type="entry name" value="Jacalin"/>
    <property type="match status" value="1"/>
</dbReference>